<comment type="caution">
    <text evidence="1">The sequence shown here is derived from an EMBL/GenBank/DDBJ whole genome shotgun (WGS) entry which is preliminary data.</text>
</comment>
<reference evidence="1" key="1">
    <citation type="journal article" date="2021" name="bioRxiv">
        <title>Whole Genome Assembly and Annotation of Northern Wild Rice, Zizania palustris L., Supports a Whole Genome Duplication in the Zizania Genus.</title>
        <authorList>
            <person name="Haas M."/>
            <person name="Kono T."/>
            <person name="Macchietto M."/>
            <person name="Millas R."/>
            <person name="McGilp L."/>
            <person name="Shao M."/>
            <person name="Duquette J."/>
            <person name="Hirsch C.N."/>
            <person name="Kimball J."/>
        </authorList>
    </citation>
    <scope>NUCLEOTIDE SEQUENCE</scope>
    <source>
        <tissue evidence="1">Fresh leaf tissue</tissue>
    </source>
</reference>
<keyword evidence="2" id="KW-1185">Reference proteome</keyword>
<evidence type="ECO:0000313" key="1">
    <source>
        <dbReference type="EMBL" id="KAG8088716.1"/>
    </source>
</evidence>
<evidence type="ECO:0000313" key="2">
    <source>
        <dbReference type="Proteomes" id="UP000729402"/>
    </source>
</evidence>
<organism evidence="1 2">
    <name type="scientific">Zizania palustris</name>
    <name type="common">Northern wild rice</name>
    <dbReference type="NCBI Taxonomy" id="103762"/>
    <lineage>
        <taxon>Eukaryota</taxon>
        <taxon>Viridiplantae</taxon>
        <taxon>Streptophyta</taxon>
        <taxon>Embryophyta</taxon>
        <taxon>Tracheophyta</taxon>
        <taxon>Spermatophyta</taxon>
        <taxon>Magnoliopsida</taxon>
        <taxon>Liliopsida</taxon>
        <taxon>Poales</taxon>
        <taxon>Poaceae</taxon>
        <taxon>BOP clade</taxon>
        <taxon>Oryzoideae</taxon>
        <taxon>Oryzeae</taxon>
        <taxon>Zizaniinae</taxon>
        <taxon>Zizania</taxon>
    </lineage>
</organism>
<sequence>MTILVLLSDGLDVLLSILLLVVGDVGLRSLGLGPLDALPTVGHHGEAALTAGRWRGTRARGWLHKAEAEGLKASGRSARELGASGGGARCRQRDCLRKKMT</sequence>
<proteinExistence type="predicted"/>
<dbReference type="AlphaFoldDB" id="A0A8J5WG28"/>
<reference evidence="1" key="2">
    <citation type="submission" date="2021-02" db="EMBL/GenBank/DDBJ databases">
        <authorList>
            <person name="Kimball J.A."/>
            <person name="Haas M.W."/>
            <person name="Macchietto M."/>
            <person name="Kono T."/>
            <person name="Duquette J."/>
            <person name="Shao M."/>
        </authorList>
    </citation>
    <scope>NUCLEOTIDE SEQUENCE</scope>
    <source>
        <tissue evidence="1">Fresh leaf tissue</tissue>
    </source>
</reference>
<accession>A0A8J5WG28</accession>
<gene>
    <name evidence="1" type="ORF">GUJ93_ZPchr0010g8699</name>
</gene>
<protein>
    <submittedName>
        <fullName evidence="1">Uncharacterized protein</fullName>
    </submittedName>
</protein>
<name>A0A8J5WG28_ZIZPA</name>
<dbReference type="EMBL" id="JAAALK010000082">
    <property type="protein sequence ID" value="KAG8088716.1"/>
    <property type="molecule type" value="Genomic_DNA"/>
</dbReference>
<dbReference type="Proteomes" id="UP000729402">
    <property type="component" value="Unassembled WGS sequence"/>
</dbReference>